<dbReference type="Proteomes" id="UP000246464">
    <property type="component" value="Chromosome 8"/>
</dbReference>
<evidence type="ECO:0000313" key="4">
    <source>
        <dbReference type="Proteomes" id="UP000438429"/>
    </source>
</evidence>
<dbReference type="EMBL" id="CP026250">
    <property type="protein sequence ID" value="AWP06363.1"/>
    <property type="molecule type" value="Genomic_DNA"/>
</dbReference>
<dbReference type="EMBL" id="VEVO01000009">
    <property type="protein sequence ID" value="KAF0037956.1"/>
    <property type="molecule type" value="Genomic_DNA"/>
</dbReference>
<evidence type="ECO:0000313" key="1">
    <source>
        <dbReference type="EMBL" id="AWP06363.1"/>
    </source>
</evidence>
<keyword evidence="3" id="KW-1185">Reference proteome</keyword>
<organism evidence="1 3">
    <name type="scientific">Scophthalmus maximus</name>
    <name type="common">Turbot</name>
    <name type="synonym">Psetta maxima</name>
    <dbReference type="NCBI Taxonomy" id="52904"/>
    <lineage>
        <taxon>Eukaryota</taxon>
        <taxon>Metazoa</taxon>
        <taxon>Chordata</taxon>
        <taxon>Craniata</taxon>
        <taxon>Vertebrata</taxon>
        <taxon>Euteleostomi</taxon>
        <taxon>Actinopterygii</taxon>
        <taxon>Neopterygii</taxon>
        <taxon>Teleostei</taxon>
        <taxon>Neoteleostei</taxon>
        <taxon>Acanthomorphata</taxon>
        <taxon>Carangaria</taxon>
        <taxon>Pleuronectiformes</taxon>
        <taxon>Pleuronectoidei</taxon>
        <taxon>Scophthalmidae</taxon>
        <taxon>Scophthalmus</taxon>
    </lineage>
</organism>
<evidence type="ECO:0000313" key="2">
    <source>
        <dbReference type="EMBL" id="KAF0037956.1"/>
    </source>
</evidence>
<reference evidence="2 4" key="2">
    <citation type="submission" date="2019-06" db="EMBL/GenBank/DDBJ databases">
        <title>Draft genomes of female and male turbot (Scophthalmus maximus).</title>
        <authorList>
            <person name="Xu H."/>
            <person name="Xu X.-W."/>
            <person name="Shao C."/>
            <person name="Chen S."/>
        </authorList>
    </citation>
    <scope>NUCLEOTIDE SEQUENCE [LARGE SCALE GENOMIC DNA]</scope>
    <source>
        <strain evidence="2">Ysfricsl-2016a</strain>
        <tissue evidence="2">Blood</tissue>
    </source>
</reference>
<reference evidence="1 3" key="1">
    <citation type="submission" date="2017-12" db="EMBL/GenBank/DDBJ databases">
        <title>Integrating genomic resources of turbot (Scophthalmus maximus) in depth evaluation of genetic and physical mapping variation across individuals.</title>
        <authorList>
            <person name="Martinez P."/>
        </authorList>
    </citation>
    <scope>NUCLEOTIDE SEQUENCE [LARGE SCALE GENOMIC DNA]</scope>
</reference>
<proteinExistence type="predicted"/>
<dbReference type="AlphaFoldDB" id="A0A2U9BR31"/>
<name>A0A2U9BR31_SCOMX</name>
<sequence length="73" mass="8443">MTLETWMSTGTRLSLKAVVMKQPNVKAAMTLREKANREFALDKTVFIFELQLQLQTDDQNRTQNRSHTLRCAS</sequence>
<protein>
    <submittedName>
        <fullName evidence="1">Uncharacterized protein</fullName>
    </submittedName>
</protein>
<dbReference type="Proteomes" id="UP000438429">
    <property type="component" value="Unassembled WGS sequence"/>
</dbReference>
<evidence type="ECO:0000313" key="3">
    <source>
        <dbReference type="Proteomes" id="UP000246464"/>
    </source>
</evidence>
<accession>A0A2U9BR31</accession>
<gene>
    <name evidence="2" type="ORF">F2P81_010830</name>
    <name evidence="1" type="ORF">SMAX5B_004889</name>
</gene>